<organism evidence="2 3">
    <name type="scientific">Halteria grandinella</name>
    <dbReference type="NCBI Taxonomy" id="5974"/>
    <lineage>
        <taxon>Eukaryota</taxon>
        <taxon>Sar</taxon>
        <taxon>Alveolata</taxon>
        <taxon>Ciliophora</taxon>
        <taxon>Intramacronucleata</taxon>
        <taxon>Spirotrichea</taxon>
        <taxon>Stichotrichia</taxon>
        <taxon>Sporadotrichida</taxon>
        <taxon>Halteriidae</taxon>
        <taxon>Halteria</taxon>
    </lineage>
</organism>
<accession>A0A8J8T1F4</accession>
<evidence type="ECO:0000256" key="1">
    <source>
        <dbReference type="SAM" id="Phobius"/>
    </source>
</evidence>
<keyword evidence="3" id="KW-1185">Reference proteome</keyword>
<dbReference type="AlphaFoldDB" id="A0A8J8T1F4"/>
<keyword evidence="1" id="KW-1133">Transmembrane helix</keyword>
<dbReference type="Proteomes" id="UP000785679">
    <property type="component" value="Unassembled WGS sequence"/>
</dbReference>
<sequence>MKLQMVHANVFKNQIQHFQCYCQCNLPQIYSSISMSLLILISLPLSFSLLLYHLTQSTQLDYHFTAGIYFSVYSQDLVQILSSLKGTRYLLMLLFFIIC</sequence>
<comment type="caution">
    <text evidence="2">The sequence shown here is derived from an EMBL/GenBank/DDBJ whole genome shotgun (WGS) entry which is preliminary data.</text>
</comment>
<reference evidence="2" key="1">
    <citation type="submission" date="2019-06" db="EMBL/GenBank/DDBJ databases">
        <authorList>
            <person name="Zheng W."/>
        </authorList>
    </citation>
    <scope>NUCLEOTIDE SEQUENCE</scope>
    <source>
        <strain evidence="2">QDHG01</strain>
    </source>
</reference>
<dbReference type="EMBL" id="RRYP01010995">
    <property type="protein sequence ID" value="TNV78036.1"/>
    <property type="molecule type" value="Genomic_DNA"/>
</dbReference>
<evidence type="ECO:0000313" key="3">
    <source>
        <dbReference type="Proteomes" id="UP000785679"/>
    </source>
</evidence>
<proteinExistence type="predicted"/>
<feature type="transmembrane region" description="Helical" evidence="1">
    <location>
        <begin position="35"/>
        <end position="54"/>
    </location>
</feature>
<gene>
    <name evidence="2" type="ORF">FGO68_gene13957</name>
</gene>
<evidence type="ECO:0000313" key="2">
    <source>
        <dbReference type="EMBL" id="TNV78036.1"/>
    </source>
</evidence>
<keyword evidence="1" id="KW-0812">Transmembrane</keyword>
<keyword evidence="1" id="KW-0472">Membrane</keyword>
<protein>
    <submittedName>
        <fullName evidence="2">Uncharacterized protein</fullName>
    </submittedName>
</protein>
<name>A0A8J8T1F4_HALGN</name>